<dbReference type="CDD" id="cd01472">
    <property type="entry name" value="vWA_collagen"/>
    <property type="match status" value="4"/>
</dbReference>
<dbReference type="InterPro" id="IPR002035">
    <property type="entry name" value="VWF_A"/>
</dbReference>
<gene>
    <name evidence="7" type="primary">COL6A6</name>
</gene>
<evidence type="ECO:0000256" key="1">
    <source>
        <dbReference type="ARBA" id="ARBA00004613"/>
    </source>
</evidence>
<feature type="domain" description="VWFA" evidence="6">
    <location>
        <begin position="574"/>
        <end position="744"/>
    </location>
</feature>
<reference evidence="7" key="3">
    <citation type="submission" date="2025-09" db="UniProtKB">
        <authorList>
            <consortium name="Ensembl"/>
        </authorList>
    </citation>
    <scope>IDENTIFICATION</scope>
</reference>
<reference evidence="7" key="1">
    <citation type="submission" date="2019-06" db="EMBL/GenBank/DDBJ databases">
        <authorList>
            <consortium name="Wellcome Sanger Institute Data Sharing"/>
        </authorList>
    </citation>
    <scope>NUCLEOTIDE SEQUENCE [LARGE SCALE GENOMIC DNA]</scope>
</reference>
<name>A0A667YNI8_9TELE</name>
<dbReference type="Proteomes" id="UP000472263">
    <property type="component" value="Chromosome 16"/>
</dbReference>
<dbReference type="InterPro" id="IPR036465">
    <property type="entry name" value="vWFA_dom_sf"/>
</dbReference>
<dbReference type="SMART" id="SM00327">
    <property type="entry name" value="VWA"/>
    <property type="match status" value="7"/>
</dbReference>
<dbReference type="SUPFAM" id="SSF53300">
    <property type="entry name" value="vWA-like"/>
    <property type="match status" value="7"/>
</dbReference>
<dbReference type="Pfam" id="PF00092">
    <property type="entry name" value="VWA"/>
    <property type="match status" value="7"/>
</dbReference>
<evidence type="ECO:0000313" key="8">
    <source>
        <dbReference type="Proteomes" id="UP000472263"/>
    </source>
</evidence>
<dbReference type="PRINTS" id="PR00453">
    <property type="entry name" value="VWFADOMAIN"/>
</dbReference>
<dbReference type="InterPro" id="IPR050525">
    <property type="entry name" value="ECM_Assembly_Org"/>
</dbReference>
<evidence type="ECO:0000256" key="2">
    <source>
        <dbReference type="ARBA" id="ARBA00022525"/>
    </source>
</evidence>
<feature type="domain" description="VWFA" evidence="6">
    <location>
        <begin position="1139"/>
        <end position="1310"/>
    </location>
</feature>
<dbReference type="Gene3D" id="3.40.50.410">
    <property type="entry name" value="von Willebrand factor, type A domain"/>
    <property type="match status" value="7"/>
</dbReference>
<feature type="domain" description="VWFA" evidence="6">
    <location>
        <begin position="760"/>
        <end position="929"/>
    </location>
</feature>
<keyword evidence="3" id="KW-0732">Signal</keyword>
<keyword evidence="8" id="KW-1185">Reference proteome</keyword>
<dbReference type="PANTHER" id="PTHR24020">
    <property type="entry name" value="COLLAGEN ALPHA"/>
    <property type="match status" value="1"/>
</dbReference>
<feature type="domain" description="VWFA" evidence="6">
    <location>
        <begin position="11"/>
        <end position="174"/>
    </location>
</feature>
<dbReference type="GeneTree" id="ENSGT00940000155619"/>
<dbReference type="GO" id="GO:0005576">
    <property type="term" value="C:extracellular region"/>
    <property type="evidence" value="ECO:0007669"/>
    <property type="project" value="UniProtKB-SubCell"/>
</dbReference>
<protein>
    <submittedName>
        <fullName evidence="7">Collagen type VI alpha 6 chain</fullName>
    </submittedName>
</protein>
<evidence type="ECO:0000256" key="4">
    <source>
        <dbReference type="ARBA" id="ARBA00022737"/>
    </source>
</evidence>
<organism evidence="7 8">
    <name type="scientific">Myripristis murdjan</name>
    <name type="common">pinecone soldierfish</name>
    <dbReference type="NCBI Taxonomy" id="586833"/>
    <lineage>
        <taxon>Eukaryota</taxon>
        <taxon>Metazoa</taxon>
        <taxon>Chordata</taxon>
        <taxon>Craniata</taxon>
        <taxon>Vertebrata</taxon>
        <taxon>Euteleostomi</taxon>
        <taxon>Actinopterygii</taxon>
        <taxon>Neopterygii</taxon>
        <taxon>Teleostei</taxon>
        <taxon>Neoteleostei</taxon>
        <taxon>Acanthomorphata</taxon>
        <taxon>Holocentriformes</taxon>
        <taxon>Holocentridae</taxon>
        <taxon>Myripristis</taxon>
    </lineage>
</organism>
<feature type="domain" description="VWFA" evidence="6">
    <location>
        <begin position="195"/>
        <end position="375"/>
    </location>
</feature>
<evidence type="ECO:0000256" key="5">
    <source>
        <dbReference type="ARBA" id="ARBA00023180"/>
    </source>
</evidence>
<dbReference type="FunFam" id="3.40.50.410:FF:000004">
    <property type="entry name" value="collagen alpha-6(VI) chain"/>
    <property type="match status" value="6"/>
</dbReference>
<evidence type="ECO:0000259" key="6">
    <source>
        <dbReference type="PROSITE" id="PS50234"/>
    </source>
</evidence>
<keyword evidence="5" id="KW-0325">Glycoprotein</keyword>
<dbReference type="PANTHER" id="PTHR24020:SF86">
    <property type="entry name" value="COLLAGEN, TYPE VI, ALPHA 4"/>
    <property type="match status" value="1"/>
</dbReference>
<evidence type="ECO:0000313" key="7">
    <source>
        <dbReference type="Ensembl" id="ENSMMDP00005031970.1"/>
    </source>
</evidence>
<sequence>IFYYFFFLFIIGIDNFQEVRQFLRKFIEGLDIGADKVRVGLAQYSNEPHQEFLLKDHMDKQSLLAQVDNLPYRMGGTETGKAISFLETQYFTAQAGSRINQRVPQIAIVITDGESEDDVIAPTQQLRKQGVIIFGIGVGTADMVTLQNITNRPHERFLFSIDNYQALQRLIDSLLQTVCVSMEDQRQGKTKKFADIFFLVDNSLSQQDFQQTRTLLARLVNQLDVGVSAHRIGLAQFGQEPKAEFLLNAYKTKEEISAAVRRFQLRQLQPNEPRNLGRALEYASTQLFTSDAGGREDQGFRQFLVVVSGGDSTDAVFKESRLVKSEGVIVVGIGLGSSAFEIEQELIPTGGERVFFIISCELATLADIVFIVDESGSITTPNFQLIRSFLCKIVDGLEISQQRVRVGIVTYNDRPTAQVYLNTFKDKSETLQFIKILPYRGGGTNTGAALKFARERVFIKERGSRKRQGVQQVAVVITDGKSQDAVSQEAADLRRAGVTVYAVGIKDANKTELEQMASYPSKKHVFTVGRFAKLKTLQQSLQKILCYNIIRQAITINTRRTGIKEGCIQTDEADIFFLIDHSTSIQPKDFSDMKKFITEFLDTFHIGKQHIRVGVAKYASSPNLEFNLTTYSDAKSLKKAVENISHEGGVTNTGAALSFMGPIFERAMRSRGHKVPEYLVVITDGKSSDKVKVPAEKLRAQGVIIYAIGVKDANEAELVQIAGTPEKKFFVNDFDGLKPIKDDIVTDICSQDACKDIPSDLLFLIDSSGSINPGDYQKMKDFMNSVVTKSNVGQNDVHIGIMQFSTEQMLQFPLNHYYDKDNMWKAIDAMRQMGGGTHTGAAITAVSQYFSATQGGREDLRQRLIVITDGEATDEVKRPAEALRAKGVVIYAIGVVNANTTQLLEISGSQDRVYSERDFDALKDLESEVAMEICDSGRDCKKTEVADIIFLVDGSTSITHDKFRSMLKFMESMVNQTIVGEKLTRFGIILFSNDPKSMFTLEKCSSKREILKAIAALKSPDGDTYTGKALEYSLQFFGAQHGGRAAQKVPQILMVITDGDATDRYNLREPSKALRDNGVSVISIGVEGAKRDQLEIMAGGDTSRVFYVDNFKVLETLYQNITHVLCNTAKPACEKQKADLVMLLDQSGSITSGNYTIMKTFATELVTSFKVSEEFVRVGVAQFSSSPQKEFYLNEYYTEEEVNKHILNMRQLRGGTNIGQALKFIRDYFQASRGSRIAEGISQNLILITDGASQDDVEDAANDLRAFGIEVFAIGIGDVQDLELLQITGNPEKLFTVQNFDSLVNIKQKVDDTICKSKPPPSVPSDCSVDIAMGFDISQRSGAPGQLLVSGQLKLERFLPEIVDYVSSMQGLCCTGTTPIKPNIAFRVVSRDGQFLYDFNFEEYNENVLKKVMNLQMSEATYFNTALLQSFRNKFRVETNSPQLQMVEFGRGFGYKLPLSIGMQSVGSTILKQIDSVAHRECCNVMCKCSGHEGIRGSWGPPGPKGSPGAKGHLGFPGDDGDSVSDLLFISRKLKRADLIFFFFFFQFRLH</sequence>
<feature type="domain" description="VWFA" evidence="6">
    <location>
        <begin position="947"/>
        <end position="1121"/>
    </location>
</feature>
<comment type="subcellular location">
    <subcellularLocation>
        <location evidence="1">Secreted</location>
    </subcellularLocation>
</comment>
<reference evidence="7" key="2">
    <citation type="submission" date="2025-08" db="UniProtKB">
        <authorList>
            <consortium name="Ensembl"/>
        </authorList>
    </citation>
    <scope>IDENTIFICATION</scope>
</reference>
<feature type="domain" description="VWFA" evidence="6">
    <location>
        <begin position="367"/>
        <end position="541"/>
    </location>
</feature>
<dbReference type="Ensembl" id="ENSMMDT00005032690.1">
    <property type="protein sequence ID" value="ENSMMDP00005031970.1"/>
    <property type="gene ID" value="ENSMMDG00005015082.1"/>
</dbReference>
<keyword evidence="4" id="KW-0677">Repeat</keyword>
<dbReference type="PROSITE" id="PS50234">
    <property type="entry name" value="VWFA"/>
    <property type="match status" value="7"/>
</dbReference>
<dbReference type="CDD" id="cd01450">
    <property type="entry name" value="vWFA_subfamily_ECM"/>
    <property type="match status" value="2"/>
</dbReference>
<accession>A0A667YNI8</accession>
<proteinExistence type="predicted"/>
<evidence type="ECO:0000256" key="3">
    <source>
        <dbReference type="ARBA" id="ARBA00022729"/>
    </source>
</evidence>
<keyword evidence="2" id="KW-0964">Secreted</keyword>